<dbReference type="Proteomes" id="UP000682733">
    <property type="component" value="Unassembled WGS sequence"/>
</dbReference>
<accession>A0A8S2SY88</accession>
<comment type="caution">
    <text evidence="1">The sequence shown here is derived from an EMBL/GenBank/DDBJ whole genome shotgun (WGS) entry which is preliminary data.</text>
</comment>
<dbReference type="EMBL" id="CAJOBC010093735">
    <property type="protein sequence ID" value="CAF4419360.1"/>
    <property type="molecule type" value="Genomic_DNA"/>
</dbReference>
<protein>
    <submittedName>
        <fullName evidence="1">Uncharacterized protein</fullName>
    </submittedName>
</protein>
<evidence type="ECO:0000313" key="3">
    <source>
        <dbReference type="Proteomes" id="UP000682733"/>
    </source>
</evidence>
<gene>
    <name evidence="2" type="ORF">SRO942_LOCUS40482</name>
    <name evidence="1" type="ORF">TMI583_LOCUS36156</name>
</gene>
<organism evidence="1 3">
    <name type="scientific">Didymodactylos carnosus</name>
    <dbReference type="NCBI Taxonomy" id="1234261"/>
    <lineage>
        <taxon>Eukaryota</taxon>
        <taxon>Metazoa</taxon>
        <taxon>Spiralia</taxon>
        <taxon>Gnathifera</taxon>
        <taxon>Rotifera</taxon>
        <taxon>Eurotatoria</taxon>
        <taxon>Bdelloidea</taxon>
        <taxon>Philodinida</taxon>
        <taxon>Philodinidae</taxon>
        <taxon>Didymodactylos</taxon>
    </lineage>
</organism>
<reference evidence="1" key="1">
    <citation type="submission" date="2021-02" db="EMBL/GenBank/DDBJ databases">
        <authorList>
            <person name="Nowell W R."/>
        </authorList>
    </citation>
    <scope>NUCLEOTIDE SEQUENCE</scope>
</reference>
<sequence>MMQENTSQDGTIVHIHLSRLGIAFKYSVSSNTTSREYSDMCIKEEQWFGTLTGLKSGLLLTPLLGKNQGLENYPYRKLIVPFGKIYSANNPNTKHQTVTIGRSSMTSSLQQYFVFILNDRLRILQSTDSPTGWLYLALLHTMTSHPLPDEYTGTTGMERAFQLLKSAGSWPDQPFDARSLNILGQIAAISPKVDYYPKHLTSMEQIDWNIIPCNILFII</sequence>
<dbReference type="OrthoDB" id="3182339at2759"/>
<proteinExistence type="predicted"/>
<dbReference type="AlphaFoldDB" id="A0A8S2SY88"/>
<evidence type="ECO:0000313" key="2">
    <source>
        <dbReference type="EMBL" id="CAF4419360.1"/>
    </source>
</evidence>
<name>A0A8S2SY88_9BILA</name>
<dbReference type="Proteomes" id="UP000681722">
    <property type="component" value="Unassembled WGS sequence"/>
</dbReference>
<evidence type="ECO:0000313" key="1">
    <source>
        <dbReference type="EMBL" id="CAF4253398.1"/>
    </source>
</evidence>
<dbReference type="EMBL" id="CAJOBA010052297">
    <property type="protein sequence ID" value="CAF4253398.1"/>
    <property type="molecule type" value="Genomic_DNA"/>
</dbReference>